<keyword evidence="12" id="KW-1185">Reference proteome</keyword>
<dbReference type="GO" id="GO:0030245">
    <property type="term" value="P:cellulose catabolic process"/>
    <property type="evidence" value="ECO:0007669"/>
    <property type="project" value="UniProtKB-KW"/>
</dbReference>
<keyword evidence="4 9" id="KW-0136">Cellulose degradation</keyword>
<dbReference type="OrthoDB" id="412382at2759"/>
<sequence length="462" mass="49569">MVYPPIFTILFSLVLTPFVEAQRYGPLIPEVHPALSGQKCTSLGSCVAQAGKIVLDANRRWYHNFYEGYPACYDGVDWHPEYWPGEQALNEGCYLEGISSYSEFGVTTSGNALRLQFVTSVSQSTNVGSRVYLMADDNTYATFKALAQEITFDVDVSNLPCGIAADVHFAEMAADGGIAESAGWNNAGAKYGTGYCGAQCPRDVLFIQGHPNFNGIGPTPPPPGIGPYGFCCAEMDLWQANSFSTVMAAHSCNLSGRSKCEDDQCGGSASSGIRYNGFCDPDGCDFNPYRMGNPSFYGSGKTIDTTKKFTVVTQFITDNGTPSGSLVEIRRKYIQNGVTISNAHASVQGVDPSIDSITPAYCDQQKTAFGDMTSFQDKGGLNALGDALRRGMVLVLSIYDDRDANMLWLDSQYPPGANSNYAGVIRGTCAITSGVPADVELIYPNSSVMISNIKFGPIGSTV</sequence>
<dbReference type="Pfam" id="PF00840">
    <property type="entry name" value="Glyco_hydro_7"/>
    <property type="match status" value="1"/>
</dbReference>
<dbReference type="InterPro" id="IPR001722">
    <property type="entry name" value="Glyco_hydro_7"/>
</dbReference>
<dbReference type="PANTHER" id="PTHR33753">
    <property type="entry name" value="1,4-BETA-D-GLUCAN CELLOBIOHYDROLASE B"/>
    <property type="match status" value="1"/>
</dbReference>
<dbReference type="CDD" id="cd07999">
    <property type="entry name" value="GH7_CBH_EG"/>
    <property type="match status" value="1"/>
</dbReference>
<comment type="similarity">
    <text evidence="2 9">Belongs to the glycosyl hydrolase 7 (cellulase C) family.</text>
</comment>
<accession>A0A0C3LIF6</accession>
<keyword evidence="6" id="KW-0119">Carbohydrate metabolism</keyword>
<keyword evidence="7 9" id="KW-0326">Glycosidase</keyword>
<proteinExistence type="inferred from homology"/>
<dbReference type="AlphaFoldDB" id="A0A0C3LIF6"/>
<organism evidence="11 12">
    <name type="scientific">Tulasnella calospora MUT 4182</name>
    <dbReference type="NCBI Taxonomy" id="1051891"/>
    <lineage>
        <taxon>Eukaryota</taxon>
        <taxon>Fungi</taxon>
        <taxon>Dikarya</taxon>
        <taxon>Basidiomycota</taxon>
        <taxon>Agaricomycotina</taxon>
        <taxon>Agaricomycetes</taxon>
        <taxon>Cantharellales</taxon>
        <taxon>Tulasnellaceae</taxon>
        <taxon>Tulasnella</taxon>
    </lineage>
</organism>
<reference evidence="12" key="2">
    <citation type="submission" date="2015-01" db="EMBL/GenBank/DDBJ databases">
        <title>Evolutionary Origins and Diversification of the Mycorrhizal Mutualists.</title>
        <authorList>
            <consortium name="DOE Joint Genome Institute"/>
            <consortium name="Mycorrhizal Genomics Consortium"/>
            <person name="Kohler A."/>
            <person name="Kuo A."/>
            <person name="Nagy L.G."/>
            <person name="Floudas D."/>
            <person name="Copeland A."/>
            <person name="Barry K.W."/>
            <person name="Cichocki N."/>
            <person name="Veneault-Fourrey C."/>
            <person name="LaButti K."/>
            <person name="Lindquist E.A."/>
            <person name="Lipzen A."/>
            <person name="Lundell T."/>
            <person name="Morin E."/>
            <person name="Murat C."/>
            <person name="Riley R."/>
            <person name="Ohm R."/>
            <person name="Sun H."/>
            <person name="Tunlid A."/>
            <person name="Henrissat B."/>
            <person name="Grigoriev I.V."/>
            <person name="Hibbett D.S."/>
            <person name="Martin F."/>
        </authorList>
    </citation>
    <scope>NUCLEOTIDE SEQUENCE [LARGE SCALE GENOMIC DNA]</scope>
    <source>
        <strain evidence="12">MUT 4182</strain>
    </source>
</reference>
<keyword evidence="3 9" id="KW-0378">Hydrolase</keyword>
<keyword evidence="10" id="KW-0732">Signal</keyword>
<evidence type="ECO:0000256" key="9">
    <source>
        <dbReference type="RuleBase" id="RU361164"/>
    </source>
</evidence>
<evidence type="ECO:0000256" key="4">
    <source>
        <dbReference type="ARBA" id="ARBA00023001"/>
    </source>
</evidence>
<evidence type="ECO:0000256" key="8">
    <source>
        <dbReference type="ARBA" id="ARBA00023326"/>
    </source>
</evidence>
<dbReference type="Proteomes" id="UP000054248">
    <property type="component" value="Unassembled WGS sequence"/>
</dbReference>
<dbReference type="InterPro" id="IPR013320">
    <property type="entry name" value="ConA-like_dom_sf"/>
</dbReference>
<dbReference type="SUPFAM" id="SSF49899">
    <property type="entry name" value="Concanavalin A-like lectins/glucanases"/>
    <property type="match status" value="1"/>
</dbReference>
<evidence type="ECO:0000256" key="1">
    <source>
        <dbReference type="ARBA" id="ARBA00000966"/>
    </source>
</evidence>
<keyword evidence="8 9" id="KW-0624">Polysaccharide degradation</keyword>
<evidence type="ECO:0000313" key="12">
    <source>
        <dbReference type="Proteomes" id="UP000054248"/>
    </source>
</evidence>
<protein>
    <recommendedName>
        <fullName evidence="9">Glucanase</fullName>
        <ecNumber evidence="9">3.2.1.-</ecNumber>
    </recommendedName>
</protein>
<dbReference type="EMBL" id="KN823146">
    <property type="protein sequence ID" value="KIO21212.1"/>
    <property type="molecule type" value="Genomic_DNA"/>
</dbReference>
<reference evidence="11 12" key="1">
    <citation type="submission" date="2014-04" db="EMBL/GenBank/DDBJ databases">
        <authorList>
            <consortium name="DOE Joint Genome Institute"/>
            <person name="Kuo A."/>
            <person name="Girlanda M."/>
            <person name="Perotto S."/>
            <person name="Kohler A."/>
            <person name="Nagy L.G."/>
            <person name="Floudas D."/>
            <person name="Copeland A."/>
            <person name="Barry K.W."/>
            <person name="Cichocki N."/>
            <person name="Veneault-Fourrey C."/>
            <person name="LaButti K."/>
            <person name="Lindquist E.A."/>
            <person name="Lipzen A."/>
            <person name="Lundell T."/>
            <person name="Morin E."/>
            <person name="Murat C."/>
            <person name="Sun H."/>
            <person name="Tunlid A."/>
            <person name="Henrissat B."/>
            <person name="Grigoriev I.V."/>
            <person name="Hibbett D.S."/>
            <person name="Martin F."/>
            <person name="Nordberg H.P."/>
            <person name="Cantor M.N."/>
            <person name="Hua S.X."/>
        </authorList>
    </citation>
    <scope>NUCLEOTIDE SEQUENCE [LARGE SCALE GENOMIC DNA]</scope>
    <source>
        <strain evidence="11 12">MUT 4182</strain>
    </source>
</reference>
<feature type="chain" id="PRO_5002166660" description="Glucanase" evidence="10">
    <location>
        <begin position="22"/>
        <end position="462"/>
    </location>
</feature>
<evidence type="ECO:0000256" key="6">
    <source>
        <dbReference type="ARBA" id="ARBA00023277"/>
    </source>
</evidence>
<evidence type="ECO:0000313" key="11">
    <source>
        <dbReference type="EMBL" id="KIO21212.1"/>
    </source>
</evidence>
<dbReference type="GO" id="GO:0008810">
    <property type="term" value="F:cellulase activity"/>
    <property type="evidence" value="ECO:0007669"/>
    <property type="project" value="UniProtKB-EC"/>
</dbReference>
<comment type="catalytic activity">
    <reaction evidence="1">
        <text>Endohydrolysis of (1-&gt;4)-beta-D-glucosidic linkages in cellulose, lichenin and cereal beta-D-glucans.</text>
        <dbReference type="EC" id="3.2.1.4"/>
    </reaction>
</comment>
<dbReference type="InterPro" id="IPR037019">
    <property type="entry name" value="Glyco_hydro_7_sf"/>
</dbReference>
<feature type="signal peptide" evidence="10">
    <location>
        <begin position="1"/>
        <end position="21"/>
    </location>
</feature>
<evidence type="ECO:0000256" key="3">
    <source>
        <dbReference type="ARBA" id="ARBA00022801"/>
    </source>
</evidence>
<dbReference type="HOGENOM" id="CLU_020817_3_2_1"/>
<evidence type="ECO:0000256" key="7">
    <source>
        <dbReference type="ARBA" id="ARBA00023295"/>
    </source>
</evidence>
<dbReference type="PRINTS" id="PR00734">
    <property type="entry name" value="GLHYDRLASE7"/>
</dbReference>
<gene>
    <name evidence="11" type="ORF">M407DRAFT_29200</name>
</gene>
<dbReference type="PANTHER" id="PTHR33753:SF1">
    <property type="entry name" value="ENDO-BETA-1,4-GLUCANASE CELB"/>
    <property type="match status" value="1"/>
</dbReference>
<evidence type="ECO:0000256" key="10">
    <source>
        <dbReference type="SAM" id="SignalP"/>
    </source>
</evidence>
<evidence type="ECO:0000256" key="2">
    <source>
        <dbReference type="ARBA" id="ARBA00006044"/>
    </source>
</evidence>
<evidence type="ECO:0000256" key="5">
    <source>
        <dbReference type="ARBA" id="ARBA00023180"/>
    </source>
</evidence>
<name>A0A0C3LIF6_9AGAM</name>
<dbReference type="Gene3D" id="2.70.100.10">
    <property type="entry name" value="Glycoside hydrolase, family 7, domain"/>
    <property type="match status" value="1"/>
</dbReference>
<dbReference type="STRING" id="1051891.A0A0C3LIF6"/>
<dbReference type="EC" id="3.2.1.-" evidence="9"/>
<keyword evidence="5" id="KW-0325">Glycoprotein</keyword>